<dbReference type="InterPro" id="IPR027417">
    <property type="entry name" value="P-loop_NTPase"/>
</dbReference>
<dbReference type="PANTHER" id="PTHR11059">
    <property type="entry name" value="DNA REPAIR PROTEIN RECN"/>
    <property type="match status" value="1"/>
</dbReference>
<dbReference type="Gene3D" id="3.40.50.300">
    <property type="entry name" value="P-loop containing nucleotide triphosphate hydrolases"/>
    <property type="match status" value="2"/>
</dbReference>
<keyword evidence="10" id="KW-0175">Coiled coil</keyword>
<name>A0A2W5FKU6_9BACT</name>
<evidence type="ECO:0000313" key="13">
    <source>
        <dbReference type="Proteomes" id="UP000249739"/>
    </source>
</evidence>
<dbReference type="CDD" id="cd03241">
    <property type="entry name" value="ABC_RecN"/>
    <property type="match status" value="2"/>
</dbReference>
<dbReference type="InterPro" id="IPR004604">
    <property type="entry name" value="DNA_recomb/repair_RecN"/>
</dbReference>
<dbReference type="Proteomes" id="UP000249739">
    <property type="component" value="Unassembled WGS sequence"/>
</dbReference>
<comment type="similarity">
    <text evidence="2 9">Belongs to the RecN family.</text>
</comment>
<dbReference type="GO" id="GO:0006281">
    <property type="term" value="P:DNA repair"/>
    <property type="evidence" value="ECO:0007669"/>
    <property type="project" value="UniProtKB-KW"/>
</dbReference>
<evidence type="ECO:0000256" key="1">
    <source>
        <dbReference type="ARBA" id="ARBA00003618"/>
    </source>
</evidence>
<keyword evidence="4" id="KW-0547">Nucleotide-binding</keyword>
<reference evidence="12 13" key="1">
    <citation type="submission" date="2017-08" db="EMBL/GenBank/DDBJ databases">
        <title>Infants hospitalized years apart are colonized by the same room-sourced microbial strains.</title>
        <authorList>
            <person name="Brooks B."/>
            <person name="Olm M.R."/>
            <person name="Firek B.A."/>
            <person name="Baker R."/>
            <person name="Thomas B.C."/>
            <person name="Morowitz M.J."/>
            <person name="Banfield J.F."/>
        </authorList>
    </citation>
    <scope>NUCLEOTIDE SEQUENCE [LARGE SCALE GENOMIC DNA]</scope>
    <source>
        <strain evidence="12">S2_006_000_R2_64</strain>
    </source>
</reference>
<evidence type="ECO:0000259" key="11">
    <source>
        <dbReference type="Pfam" id="PF02463"/>
    </source>
</evidence>
<evidence type="ECO:0000313" key="12">
    <source>
        <dbReference type="EMBL" id="PZP56645.1"/>
    </source>
</evidence>
<dbReference type="InterPro" id="IPR003395">
    <property type="entry name" value="RecF/RecN/SMC_N"/>
</dbReference>
<evidence type="ECO:0000256" key="3">
    <source>
        <dbReference type="ARBA" id="ARBA00021315"/>
    </source>
</evidence>
<gene>
    <name evidence="12" type="primary">recN</name>
    <name evidence="12" type="ORF">DI586_03010</name>
</gene>
<dbReference type="NCBIfam" id="TIGR00634">
    <property type="entry name" value="recN"/>
    <property type="match status" value="1"/>
</dbReference>
<feature type="coiled-coil region" evidence="10">
    <location>
        <begin position="263"/>
        <end position="304"/>
    </location>
</feature>
<dbReference type="AlphaFoldDB" id="A0A2W5FKU6"/>
<sequence length="554" mass="60780">MLKSLHIKNVVLIEQLSLDFSRGLSALTGETGAGKSILLDSLGLALGSRADSSLVRRGSDQSSVTAEFELPADHPANIILKEQEMETSTTIILRRTLASDGRSKAFINDEPVSISLLKSLGETLVDIHGQFETYGLLNPALHRQVLDDYADATNLLSLTKSAYDTWQDKIRRLEQAKAEAEKAAMNEAWLRDSVKDLEALDPQAGEEEELLGLRQKLQNRDTIIQAISFAEEALAGEEGSDARIAQAWKALNKVADKVGEEEIKKILEVLDRASAEIQTAHRQIESLMRDVDSAEHSLETIEDRLYALRALARKHHCQTEDLPALYQDFSAKLKLMDHQDHVIGDLEKEIVKARSAYQVQAEKLHDKRLSVSGKLDKLVNKELAPLKMEKARFQTSIVAQKDETQWGPNGYDAVAFLVTTNDNADPAPLNKIASGGEMARFMLALKVVLAEAATQAATYVFDEIDTGIGGATASAVGERLARLAQQHQVLVVTHSPQVAARADHHWVVSKKDAKTSIIALKGKDRQEEIARMLSGSEITKEARAAAGKLLEVAA</sequence>
<evidence type="ECO:0000256" key="6">
    <source>
        <dbReference type="ARBA" id="ARBA00022840"/>
    </source>
</evidence>
<dbReference type="FunFam" id="3.40.50.300:FF:000319">
    <property type="entry name" value="DNA repair protein RecN"/>
    <property type="match status" value="1"/>
</dbReference>
<evidence type="ECO:0000256" key="7">
    <source>
        <dbReference type="ARBA" id="ARBA00023204"/>
    </source>
</evidence>
<dbReference type="Pfam" id="PF02463">
    <property type="entry name" value="SMC_N"/>
    <property type="match status" value="1"/>
</dbReference>
<keyword evidence="7 9" id="KW-0234">DNA repair</keyword>
<keyword evidence="6" id="KW-0067">ATP-binding</keyword>
<evidence type="ECO:0000256" key="4">
    <source>
        <dbReference type="ARBA" id="ARBA00022741"/>
    </source>
</evidence>
<dbReference type="GO" id="GO:0006310">
    <property type="term" value="P:DNA recombination"/>
    <property type="evidence" value="ECO:0007669"/>
    <property type="project" value="InterPro"/>
</dbReference>
<evidence type="ECO:0000256" key="2">
    <source>
        <dbReference type="ARBA" id="ARBA00009441"/>
    </source>
</evidence>
<feature type="domain" description="RecF/RecN/SMC N-terminal" evidence="11">
    <location>
        <begin position="1"/>
        <end position="515"/>
    </location>
</feature>
<keyword evidence="5 9" id="KW-0227">DNA damage</keyword>
<comment type="caution">
    <text evidence="12">The sequence shown here is derived from an EMBL/GenBank/DDBJ whole genome shotgun (WGS) entry which is preliminary data.</text>
</comment>
<comment type="function">
    <text evidence="1 9">May be involved in recombinational repair of damaged DNA.</text>
</comment>
<dbReference type="SUPFAM" id="SSF52540">
    <property type="entry name" value="P-loop containing nucleoside triphosphate hydrolases"/>
    <property type="match status" value="1"/>
</dbReference>
<dbReference type="GO" id="GO:0005524">
    <property type="term" value="F:ATP binding"/>
    <property type="evidence" value="ECO:0007669"/>
    <property type="project" value="UniProtKB-KW"/>
</dbReference>
<proteinExistence type="inferred from homology"/>
<dbReference type="PANTHER" id="PTHR11059:SF0">
    <property type="entry name" value="DNA REPAIR PROTEIN RECN"/>
    <property type="match status" value="1"/>
</dbReference>
<evidence type="ECO:0000256" key="8">
    <source>
        <dbReference type="ARBA" id="ARBA00033408"/>
    </source>
</evidence>
<dbReference type="GO" id="GO:0009432">
    <property type="term" value="P:SOS response"/>
    <property type="evidence" value="ECO:0007669"/>
    <property type="project" value="TreeGrafter"/>
</dbReference>
<organism evidence="12 13">
    <name type="scientific">Micavibrio aeruginosavorus</name>
    <dbReference type="NCBI Taxonomy" id="349221"/>
    <lineage>
        <taxon>Bacteria</taxon>
        <taxon>Pseudomonadati</taxon>
        <taxon>Bdellovibrionota</taxon>
        <taxon>Bdellovibrionia</taxon>
        <taxon>Bdellovibrionales</taxon>
        <taxon>Pseudobdellovibrionaceae</taxon>
        <taxon>Micavibrio</taxon>
    </lineage>
</organism>
<evidence type="ECO:0000256" key="10">
    <source>
        <dbReference type="SAM" id="Coils"/>
    </source>
</evidence>
<dbReference type="EMBL" id="QFOT01000019">
    <property type="protein sequence ID" value="PZP56645.1"/>
    <property type="molecule type" value="Genomic_DNA"/>
</dbReference>
<dbReference type="PIRSF" id="PIRSF003128">
    <property type="entry name" value="RecN"/>
    <property type="match status" value="1"/>
</dbReference>
<dbReference type="GO" id="GO:0043590">
    <property type="term" value="C:bacterial nucleoid"/>
    <property type="evidence" value="ECO:0007669"/>
    <property type="project" value="TreeGrafter"/>
</dbReference>
<evidence type="ECO:0000256" key="9">
    <source>
        <dbReference type="PIRNR" id="PIRNR003128"/>
    </source>
</evidence>
<accession>A0A2W5FKU6</accession>
<protein>
    <recommendedName>
        <fullName evidence="3 9">DNA repair protein RecN</fullName>
    </recommendedName>
    <alternativeName>
        <fullName evidence="8 9">Recombination protein N</fullName>
    </alternativeName>
</protein>
<evidence type="ECO:0000256" key="5">
    <source>
        <dbReference type="ARBA" id="ARBA00022763"/>
    </source>
</evidence>